<dbReference type="InterPro" id="IPR050310">
    <property type="entry name" value="VPS10-sortilin"/>
</dbReference>
<dbReference type="GO" id="GO:0006892">
    <property type="term" value="P:post-Golgi vesicle-mediated transport"/>
    <property type="evidence" value="ECO:0007669"/>
    <property type="project" value="TreeGrafter"/>
</dbReference>
<protein>
    <recommendedName>
        <fullName evidence="4">Sortilin N-terminal domain-containing protein</fullName>
    </recommendedName>
</protein>
<feature type="chain" id="PRO_5001659851" description="Sortilin N-terminal domain-containing protein" evidence="1">
    <location>
        <begin position="19"/>
        <end position="367"/>
    </location>
</feature>
<dbReference type="Gene3D" id="2.130.10.10">
    <property type="entry name" value="YVTN repeat-like/Quinoprotein amine dehydrogenase"/>
    <property type="match status" value="2"/>
</dbReference>
<comment type="caution">
    <text evidence="2">The sequence shown here is derived from an EMBL/GenBank/DDBJ whole genome shotgun (WGS) entry which is preliminary data.</text>
</comment>
<dbReference type="EMBL" id="BAJS01000006">
    <property type="protein sequence ID" value="GAK36302.1"/>
    <property type="molecule type" value="Genomic_DNA"/>
</dbReference>
<organism evidence="2 3">
    <name type="scientific">Bacteroides graminisolvens DSM 19988 = JCM 15093</name>
    <dbReference type="NCBI Taxonomy" id="1121097"/>
    <lineage>
        <taxon>Bacteria</taxon>
        <taxon>Pseudomonadati</taxon>
        <taxon>Bacteroidota</taxon>
        <taxon>Bacteroidia</taxon>
        <taxon>Bacteroidales</taxon>
        <taxon>Bacteroidaceae</taxon>
        <taxon>Bacteroides</taxon>
    </lineage>
</organism>
<sequence length="367" mass="41895">MRVLLLAPIIFFFLCSCSNDNETNETSSTEAFQYLGLKDIANVSKAEEAVFRNFGVPYRSKIQIIDNYIYVTTLTGVYRKNISTTNNTDWELFAFKDLPIIQFVKNGNKILAISGCADERAFLYSSDNGETYKSITPSSFILKENEYKVIPYSIIQNPKNPNSILALVEPIGVIKSTNFGQSWTVLNKEYAGYQNWFVGFNPNDTTNIYYTGESMAFESLMYSSYDNGKNWQLIESVDNNCIHHIEFHPTDSKILLYSGELMIKKSIDKGETWKAVLTGGLYFFKTVFDKNTPSVLYTSGVNRLPYENHKLMIYQSTNGGDSWETLFQTNLSGIGGLIDFELYKNRLYLYTYTDGVYMLEVGNKNKE</sequence>
<dbReference type="SUPFAM" id="SSF110296">
    <property type="entry name" value="Oligoxyloglucan reducing end-specific cellobiohydrolase"/>
    <property type="match status" value="1"/>
</dbReference>
<dbReference type="PROSITE" id="PS51257">
    <property type="entry name" value="PROKAR_LIPOPROTEIN"/>
    <property type="match status" value="1"/>
</dbReference>
<dbReference type="STRING" id="1121097.GCA_000428125_00804"/>
<dbReference type="CDD" id="cd15482">
    <property type="entry name" value="Sialidase_non-viral"/>
    <property type="match status" value="1"/>
</dbReference>
<dbReference type="OrthoDB" id="9757809at2"/>
<dbReference type="AlphaFoldDB" id="A0A069D1I4"/>
<reference evidence="2 3" key="1">
    <citation type="journal article" date="2015" name="Microbes Environ.">
        <title>Distribution and evolution of nitrogen fixation genes in the phylum bacteroidetes.</title>
        <authorList>
            <person name="Inoue J."/>
            <person name="Oshima K."/>
            <person name="Suda W."/>
            <person name="Sakamoto M."/>
            <person name="Iino T."/>
            <person name="Noda S."/>
            <person name="Hongoh Y."/>
            <person name="Hattori M."/>
            <person name="Ohkuma M."/>
        </authorList>
    </citation>
    <scope>NUCLEOTIDE SEQUENCE [LARGE SCALE GENOMIC DNA]</scope>
    <source>
        <strain evidence="2 3">JCM 15093</strain>
    </source>
</reference>
<evidence type="ECO:0000313" key="3">
    <source>
        <dbReference type="Proteomes" id="UP000027601"/>
    </source>
</evidence>
<name>A0A069D1I4_9BACE</name>
<feature type="signal peptide" evidence="1">
    <location>
        <begin position="1"/>
        <end position="18"/>
    </location>
</feature>
<dbReference type="RefSeq" id="WP_024996249.1">
    <property type="nucleotide sequence ID" value="NZ_ATZI01000001.1"/>
</dbReference>
<keyword evidence="3" id="KW-1185">Reference proteome</keyword>
<keyword evidence="1" id="KW-0732">Signal</keyword>
<dbReference type="Proteomes" id="UP000027601">
    <property type="component" value="Unassembled WGS sequence"/>
</dbReference>
<proteinExistence type="predicted"/>
<evidence type="ECO:0008006" key="4">
    <source>
        <dbReference type="Google" id="ProtNLM"/>
    </source>
</evidence>
<dbReference type="eggNOG" id="COG4447">
    <property type="taxonomic scope" value="Bacteria"/>
</dbReference>
<dbReference type="GO" id="GO:0016020">
    <property type="term" value="C:membrane"/>
    <property type="evidence" value="ECO:0007669"/>
    <property type="project" value="TreeGrafter"/>
</dbReference>
<gene>
    <name evidence="2" type="ORF">JCM15093_1459</name>
</gene>
<evidence type="ECO:0000256" key="1">
    <source>
        <dbReference type="SAM" id="SignalP"/>
    </source>
</evidence>
<evidence type="ECO:0000313" key="2">
    <source>
        <dbReference type="EMBL" id="GAK36302.1"/>
    </source>
</evidence>
<accession>A0A069D1I4</accession>
<dbReference type="PANTHER" id="PTHR12106">
    <property type="entry name" value="SORTILIN RELATED"/>
    <property type="match status" value="1"/>
</dbReference>
<dbReference type="InterPro" id="IPR015943">
    <property type="entry name" value="WD40/YVTN_repeat-like_dom_sf"/>
</dbReference>
<dbReference type="PANTHER" id="PTHR12106:SF27">
    <property type="entry name" value="SORTILIN-RELATED RECEPTOR"/>
    <property type="match status" value="1"/>
</dbReference>